<gene>
    <name evidence="1" type="ORF">BDV98DRAFT_608001</name>
</gene>
<dbReference type="AlphaFoldDB" id="A0A5C3QEM7"/>
<dbReference type="Proteomes" id="UP000305067">
    <property type="component" value="Unassembled WGS sequence"/>
</dbReference>
<sequence length="113" mass="12703">MLFTEIDTAALLFGVISAPFVAGYSTDSNLLDMMFTKSWVSHLADKFFEPAHYHERISWKQTGFVAYPSIANSGTFTPNSLSQLIFGIYQKMIPHESAIWILWVCLPLAANPQ</sequence>
<reference evidence="1 2" key="1">
    <citation type="journal article" date="2019" name="Nat. Ecol. Evol.">
        <title>Megaphylogeny resolves global patterns of mushroom evolution.</title>
        <authorList>
            <person name="Varga T."/>
            <person name="Krizsan K."/>
            <person name="Foldi C."/>
            <person name="Dima B."/>
            <person name="Sanchez-Garcia M."/>
            <person name="Sanchez-Ramirez S."/>
            <person name="Szollosi G.J."/>
            <person name="Szarkandi J.G."/>
            <person name="Papp V."/>
            <person name="Albert L."/>
            <person name="Andreopoulos W."/>
            <person name="Angelini C."/>
            <person name="Antonin V."/>
            <person name="Barry K.W."/>
            <person name="Bougher N.L."/>
            <person name="Buchanan P."/>
            <person name="Buyck B."/>
            <person name="Bense V."/>
            <person name="Catcheside P."/>
            <person name="Chovatia M."/>
            <person name="Cooper J."/>
            <person name="Damon W."/>
            <person name="Desjardin D."/>
            <person name="Finy P."/>
            <person name="Geml J."/>
            <person name="Haridas S."/>
            <person name="Hughes K."/>
            <person name="Justo A."/>
            <person name="Karasinski D."/>
            <person name="Kautmanova I."/>
            <person name="Kiss B."/>
            <person name="Kocsube S."/>
            <person name="Kotiranta H."/>
            <person name="LaButti K.M."/>
            <person name="Lechner B.E."/>
            <person name="Liimatainen K."/>
            <person name="Lipzen A."/>
            <person name="Lukacs Z."/>
            <person name="Mihaltcheva S."/>
            <person name="Morgado L.N."/>
            <person name="Niskanen T."/>
            <person name="Noordeloos M.E."/>
            <person name="Ohm R.A."/>
            <person name="Ortiz-Santana B."/>
            <person name="Ovrebo C."/>
            <person name="Racz N."/>
            <person name="Riley R."/>
            <person name="Savchenko A."/>
            <person name="Shiryaev A."/>
            <person name="Soop K."/>
            <person name="Spirin V."/>
            <person name="Szebenyi C."/>
            <person name="Tomsovsky M."/>
            <person name="Tulloss R.E."/>
            <person name="Uehling J."/>
            <person name="Grigoriev I.V."/>
            <person name="Vagvolgyi C."/>
            <person name="Papp T."/>
            <person name="Martin F.M."/>
            <person name="Miettinen O."/>
            <person name="Hibbett D.S."/>
            <person name="Nagy L.G."/>
        </authorList>
    </citation>
    <scope>NUCLEOTIDE SEQUENCE [LARGE SCALE GENOMIC DNA]</scope>
    <source>
        <strain evidence="1 2">CBS 309.79</strain>
    </source>
</reference>
<dbReference type="EMBL" id="ML178854">
    <property type="protein sequence ID" value="TFK96823.1"/>
    <property type="molecule type" value="Genomic_DNA"/>
</dbReference>
<evidence type="ECO:0000313" key="2">
    <source>
        <dbReference type="Proteomes" id="UP000305067"/>
    </source>
</evidence>
<organism evidence="1 2">
    <name type="scientific">Pterulicium gracile</name>
    <dbReference type="NCBI Taxonomy" id="1884261"/>
    <lineage>
        <taxon>Eukaryota</taxon>
        <taxon>Fungi</taxon>
        <taxon>Dikarya</taxon>
        <taxon>Basidiomycota</taxon>
        <taxon>Agaricomycotina</taxon>
        <taxon>Agaricomycetes</taxon>
        <taxon>Agaricomycetidae</taxon>
        <taxon>Agaricales</taxon>
        <taxon>Pleurotineae</taxon>
        <taxon>Pterulaceae</taxon>
        <taxon>Pterulicium</taxon>
    </lineage>
</organism>
<name>A0A5C3QEM7_9AGAR</name>
<proteinExistence type="predicted"/>
<protein>
    <submittedName>
        <fullName evidence="1">Uncharacterized protein</fullName>
    </submittedName>
</protein>
<evidence type="ECO:0000313" key="1">
    <source>
        <dbReference type="EMBL" id="TFK96823.1"/>
    </source>
</evidence>
<keyword evidence="2" id="KW-1185">Reference proteome</keyword>
<accession>A0A5C3QEM7</accession>